<proteinExistence type="predicted"/>
<dbReference type="Proteomes" id="UP001055879">
    <property type="component" value="Linkage Group LG06"/>
</dbReference>
<organism evidence="1 2">
    <name type="scientific">Arctium lappa</name>
    <name type="common">Greater burdock</name>
    <name type="synonym">Lappa major</name>
    <dbReference type="NCBI Taxonomy" id="4217"/>
    <lineage>
        <taxon>Eukaryota</taxon>
        <taxon>Viridiplantae</taxon>
        <taxon>Streptophyta</taxon>
        <taxon>Embryophyta</taxon>
        <taxon>Tracheophyta</taxon>
        <taxon>Spermatophyta</taxon>
        <taxon>Magnoliopsida</taxon>
        <taxon>eudicotyledons</taxon>
        <taxon>Gunneridae</taxon>
        <taxon>Pentapetalae</taxon>
        <taxon>asterids</taxon>
        <taxon>campanulids</taxon>
        <taxon>Asterales</taxon>
        <taxon>Asteraceae</taxon>
        <taxon>Carduoideae</taxon>
        <taxon>Cardueae</taxon>
        <taxon>Arctiinae</taxon>
        <taxon>Arctium</taxon>
    </lineage>
</organism>
<evidence type="ECO:0000313" key="1">
    <source>
        <dbReference type="EMBL" id="KAI3719253.1"/>
    </source>
</evidence>
<reference evidence="2" key="1">
    <citation type="journal article" date="2022" name="Mol. Ecol. Resour.">
        <title>The genomes of chicory, endive, great burdock and yacon provide insights into Asteraceae palaeo-polyploidization history and plant inulin production.</title>
        <authorList>
            <person name="Fan W."/>
            <person name="Wang S."/>
            <person name="Wang H."/>
            <person name="Wang A."/>
            <person name="Jiang F."/>
            <person name="Liu H."/>
            <person name="Zhao H."/>
            <person name="Xu D."/>
            <person name="Zhang Y."/>
        </authorList>
    </citation>
    <scope>NUCLEOTIDE SEQUENCE [LARGE SCALE GENOMIC DNA]</scope>
    <source>
        <strain evidence="2">cv. Niubang</strain>
    </source>
</reference>
<keyword evidence="2" id="KW-1185">Reference proteome</keyword>
<evidence type="ECO:0000313" key="2">
    <source>
        <dbReference type="Proteomes" id="UP001055879"/>
    </source>
</evidence>
<protein>
    <submittedName>
        <fullName evidence="1">Uncharacterized protein</fullName>
    </submittedName>
</protein>
<name>A0ACB9BCG1_ARCLA</name>
<comment type="caution">
    <text evidence="1">The sequence shown here is derived from an EMBL/GenBank/DDBJ whole genome shotgun (WGS) entry which is preliminary data.</text>
</comment>
<reference evidence="1 2" key="2">
    <citation type="journal article" date="2022" name="Mol. Ecol. Resour.">
        <title>The genomes of chicory, endive, great burdock and yacon provide insights into Asteraceae paleo-polyploidization history and plant inulin production.</title>
        <authorList>
            <person name="Fan W."/>
            <person name="Wang S."/>
            <person name="Wang H."/>
            <person name="Wang A."/>
            <person name="Jiang F."/>
            <person name="Liu H."/>
            <person name="Zhao H."/>
            <person name="Xu D."/>
            <person name="Zhang Y."/>
        </authorList>
    </citation>
    <scope>NUCLEOTIDE SEQUENCE [LARGE SCALE GENOMIC DNA]</scope>
    <source>
        <strain evidence="2">cv. Niubang</strain>
    </source>
</reference>
<gene>
    <name evidence="1" type="ORF">L6452_20148</name>
</gene>
<accession>A0ACB9BCG1</accession>
<sequence length="1189" mass="133582">MELLSNPIFMPVINVLLRTSWTSRNEKLSSSSTESDQEPPQEVVLKVISGYQNEGDTPRNILEKIVWNKDVEVAQVLLRHRIYEREMPSLIAEVKKASLSRGVIREDFDPLLECLNALTRYMMNYISLISDYKQTIGELIVSKRATASRNSGDSSSPDIDFTDHEGPSSLALHLIWIISILHFNLEGKSKHYKDNSLAHLFIMNNVHYIVQKIKGSQELRDIIEDNHLRILTKVFRQAATNYQQATWIGVLHCLRDQGLHSIESFSSGVSRSALRERFKSFNALFDEVHRMQSLWLILDEQLLEPGGTTDFDLGGFWLIGRFLPKLYIIKYSTGSPSHPFFTAALPMGKTGKSPATSSVFERILRRRVHETFGTATPSFDELIDRLRATFPEYNRHKLQPFTRMVKQTLDSSNIKDKKKSRRTDDDDRRSIFNDDDDITSPSLRSPASKKAKKIDTREQMLQMLEKKHVARRRIELQSASESSKSSSSDGEEDRSAVSTSEDEVYSLQFEPEFDLTKSMLRNKYSGSKTDGKVDEKPKNVELEVVTNSNNKVNTKVDLMKEDRGVKPVVKAKAQKRKNLSNDDGVDANGNDDGPRFKDLGGMDAVLDQLKMEVIFPLYHPQLVRCLGVRPMAGILLHGPPGCGKTKLAHAIANETGVPFYKISATELVSGISGASEENIRELFSKAYRTAPSIVFIDEIDAIASKRENLQREMERRIVTQLMTCMDESHRIVKRDDTPKNAETSDGKPGYVLVIGATNRPDAVDPALRRPGRFDREITLGVPDENARVQILSVLTRNLKVEGAFDLVRIARATPGFVGADLAALVDKGGNVAMKRIIDGRKLELSRENIDMGPNEDWLRKEWTPEEMERLSIIMSDFEVAAKLVQPSSRREGFSSIPNVKWEDVGGLDMLRREFDRFIVRRIKYPDEYEQYGVALETGFLLYGPPGCGKTLIAKAVANEAGANFIHIKGPELLNKYVGESELAVRTIFSRARTCAPCILFFDEVDALTTMRGKEGGWVVERLVNQLLMELDGADQRKGVYVIGATNRPEVMDRAFLRPGRFGKLLYVPLPNQEERGLILKALARKKPLDADVDLISIGRNEACANLSGADLSALINEAAMAAVEESFKRLEAAAAAAREGISVSSPESSLEQHTIKAIHFEEALRKISPSVSDQQKEYYHRLSVSFKAT</sequence>
<dbReference type="EMBL" id="CM042052">
    <property type="protein sequence ID" value="KAI3719253.1"/>
    <property type="molecule type" value="Genomic_DNA"/>
</dbReference>